<protein>
    <recommendedName>
        <fullName evidence="4">Toxin</fullName>
    </recommendedName>
</protein>
<dbReference type="Pfam" id="PF19535">
    <property type="entry name" value="DUF6060"/>
    <property type="match status" value="1"/>
</dbReference>
<name>A0ABU8HDE4_9BACI</name>
<dbReference type="EMBL" id="JBBAXC010000005">
    <property type="protein sequence ID" value="MEI5907073.1"/>
    <property type="molecule type" value="Genomic_DNA"/>
</dbReference>
<evidence type="ECO:0008006" key="4">
    <source>
        <dbReference type="Google" id="ProtNLM"/>
    </source>
</evidence>
<reference evidence="2 3" key="1">
    <citation type="journal article" date="2018" name="J. Microbiol.">
        <title>Bacillus spongiae sp. nov., isolated from sponge of Jeju Island.</title>
        <authorList>
            <person name="Lee G.E."/>
            <person name="Im W.T."/>
            <person name="Park J.S."/>
        </authorList>
    </citation>
    <scope>NUCLEOTIDE SEQUENCE [LARGE SCALE GENOMIC DNA]</scope>
    <source>
        <strain evidence="2 3">135PIL107-10</strain>
    </source>
</reference>
<keyword evidence="3" id="KW-1185">Reference proteome</keyword>
<feature type="signal peptide" evidence="1">
    <location>
        <begin position="1"/>
        <end position="28"/>
    </location>
</feature>
<gene>
    <name evidence="2" type="ORF">WAK64_08385</name>
</gene>
<feature type="chain" id="PRO_5046198304" description="Toxin" evidence="1">
    <location>
        <begin position="29"/>
        <end position="242"/>
    </location>
</feature>
<accession>A0ABU8HDE4</accession>
<sequence>MIKILKKATFLIASFGLSFTMFSGVSEASENQFYEINKEDAVYSESLGAYVTPLEKVDGTLIPMTKAEAIKKVEEIDNAEGTQTTNSEFNSFKDTQAENLLGDYYEYWKYDPTIQYYNLSTSAIKVSADINCTTPTCAKTYSVSVTVSASYSVTASAEKSAIKANAGFTWTTSASNSSSYRFDIVKGDRGYIAFSPKMNKTVGYLERWSNWDGYLYQKRAEAYSPVKLPTGEADGEYYFVYR</sequence>
<evidence type="ECO:0000313" key="2">
    <source>
        <dbReference type="EMBL" id="MEI5907073.1"/>
    </source>
</evidence>
<dbReference type="Proteomes" id="UP001312865">
    <property type="component" value="Unassembled WGS sequence"/>
</dbReference>
<dbReference type="InterPro" id="IPR045702">
    <property type="entry name" value="DUF6060"/>
</dbReference>
<dbReference type="RefSeq" id="WP_336586507.1">
    <property type="nucleotide sequence ID" value="NZ_JBBAXC010000005.1"/>
</dbReference>
<keyword evidence="1" id="KW-0732">Signal</keyword>
<evidence type="ECO:0000256" key="1">
    <source>
        <dbReference type="SAM" id="SignalP"/>
    </source>
</evidence>
<organism evidence="2 3">
    <name type="scientific">Bacillus spongiae</name>
    <dbReference type="NCBI Taxonomy" id="2683610"/>
    <lineage>
        <taxon>Bacteria</taxon>
        <taxon>Bacillati</taxon>
        <taxon>Bacillota</taxon>
        <taxon>Bacilli</taxon>
        <taxon>Bacillales</taxon>
        <taxon>Bacillaceae</taxon>
        <taxon>Bacillus</taxon>
    </lineage>
</organism>
<evidence type="ECO:0000313" key="3">
    <source>
        <dbReference type="Proteomes" id="UP001312865"/>
    </source>
</evidence>
<proteinExistence type="predicted"/>
<comment type="caution">
    <text evidence="2">The sequence shown here is derived from an EMBL/GenBank/DDBJ whole genome shotgun (WGS) entry which is preliminary data.</text>
</comment>